<dbReference type="EMBL" id="FMZM01000012">
    <property type="protein sequence ID" value="SDD90746.1"/>
    <property type="molecule type" value="Genomic_DNA"/>
</dbReference>
<dbReference type="Gene3D" id="3.40.50.12370">
    <property type="match status" value="1"/>
</dbReference>
<evidence type="ECO:0000256" key="1">
    <source>
        <dbReference type="SAM" id="MobiDB-lite"/>
    </source>
</evidence>
<evidence type="ECO:0000313" key="2">
    <source>
        <dbReference type="EMBL" id="SDD90746.1"/>
    </source>
</evidence>
<accession>A0A1G6YMI4</accession>
<gene>
    <name evidence="2" type="ORF">SAMN05421872_11279</name>
</gene>
<feature type="region of interest" description="Disordered" evidence="1">
    <location>
        <begin position="1"/>
        <end position="22"/>
    </location>
</feature>
<keyword evidence="3" id="KW-1185">Reference proteome</keyword>
<evidence type="ECO:0000313" key="3">
    <source>
        <dbReference type="Proteomes" id="UP000199034"/>
    </source>
</evidence>
<dbReference type="SUPFAM" id="SSF52402">
    <property type="entry name" value="Adenine nucleotide alpha hydrolases-like"/>
    <property type="match status" value="2"/>
</dbReference>
<reference evidence="2 3" key="1">
    <citation type="submission" date="2016-10" db="EMBL/GenBank/DDBJ databases">
        <authorList>
            <person name="de Groot N.N."/>
        </authorList>
    </citation>
    <scope>NUCLEOTIDE SEQUENCE [LARGE SCALE GENOMIC DNA]</scope>
    <source>
        <strain evidence="2 3">CGMCC 4.6858</strain>
    </source>
</reference>
<organism evidence="2 3">
    <name type="scientific">Nocardioides lianchengensis</name>
    <dbReference type="NCBI Taxonomy" id="1045774"/>
    <lineage>
        <taxon>Bacteria</taxon>
        <taxon>Bacillati</taxon>
        <taxon>Actinomycetota</taxon>
        <taxon>Actinomycetes</taxon>
        <taxon>Propionibacteriales</taxon>
        <taxon>Nocardioidaceae</taxon>
        <taxon>Nocardioides</taxon>
    </lineage>
</organism>
<protein>
    <recommendedName>
        <fullName evidence="4">Universal stress protein family protein</fullName>
    </recommendedName>
</protein>
<dbReference type="RefSeq" id="WP_090860095.1">
    <property type="nucleotide sequence ID" value="NZ_FMZM01000012.1"/>
</dbReference>
<evidence type="ECO:0008006" key="4">
    <source>
        <dbReference type="Google" id="ProtNLM"/>
    </source>
</evidence>
<feature type="compositionally biased region" description="Basic and acidic residues" evidence="1">
    <location>
        <begin position="7"/>
        <end position="17"/>
    </location>
</feature>
<dbReference type="STRING" id="1045774.SAMN05421872_11279"/>
<dbReference type="AlphaFoldDB" id="A0A1G6YMI4"/>
<name>A0A1G6YMI4_9ACTN</name>
<proteinExistence type="predicted"/>
<dbReference type="Proteomes" id="UP000199034">
    <property type="component" value="Unassembled WGS sequence"/>
</dbReference>
<sequence length="277" mass="29386">MTTASLHRAEAHRDPGRPHRRVTVGVHDRCGCPGAVAWAAAEAHRTAADLALLECVPVHDPAWDDQPLAVQRAVLRRLLLHAPLGEAPILERAVGPVVEGLLTASRRSELLVLGRGRDLSPVVLQVALRAPRPVAAVPTTWMPYDVPATAPVLLGLPGLQPDGQGLAARALSYALVAARRRGVGVHLVAGWEPFATGTGRDRALRVFRRREQLVADAVRAVTQVYPEVPVRVSVPVGDLAAELVRLSAHARAVVLPPVAPLVATCLPRTAGPLVVVP</sequence>